<dbReference type="InterPro" id="IPR000873">
    <property type="entry name" value="AMP-dep_synth/lig_dom"/>
</dbReference>
<dbReference type="PROSITE" id="PS00455">
    <property type="entry name" value="AMP_BINDING"/>
    <property type="match status" value="1"/>
</dbReference>
<name>A0AAD6XT63_9AGAR</name>
<dbReference type="Pfam" id="PF13193">
    <property type="entry name" value="AMP-binding_C"/>
    <property type="match status" value="1"/>
</dbReference>
<keyword evidence="4" id="KW-1185">Reference proteome</keyword>
<evidence type="ECO:0000259" key="1">
    <source>
        <dbReference type="Pfam" id="PF00501"/>
    </source>
</evidence>
<dbReference type="Pfam" id="PF00501">
    <property type="entry name" value="AMP-binding"/>
    <property type="match status" value="1"/>
</dbReference>
<gene>
    <name evidence="3" type="ORF">B0H15DRAFT_1020535</name>
</gene>
<dbReference type="InterPro" id="IPR042099">
    <property type="entry name" value="ANL_N_sf"/>
</dbReference>
<proteinExistence type="predicted"/>
<dbReference type="PANTHER" id="PTHR24096">
    <property type="entry name" value="LONG-CHAIN-FATTY-ACID--COA LIGASE"/>
    <property type="match status" value="1"/>
</dbReference>
<organism evidence="3 4">
    <name type="scientific">Mycena belliarum</name>
    <dbReference type="NCBI Taxonomy" id="1033014"/>
    <lineage>
        <taxon>Eukaryota</taxon>
        <taxon>Fungi</taxon>
        <taxon>Dikarya</taxon>
        <taxon>Basidiomycota</taxon>
        <taxon>Agaricomycotina</taxon>
        <taxon>Agaricomycetes</taxon>
        <taxon>Agaricomycetidae</taxon>
        <taxon>Agaricales</taxon>
        <taxon>Marasmiineae</taxon>
        <taxon>Mycenaceae</taxon>
        <taxon>Mycena</taxon>
    </lineage>
</organism>
<dbReference type="GO" id="GO:0016405">
    <property type="term" value="F:CoA-ligase activity"/>
    <property type="evidence" value="ECO:0007669"/>
    <property type="project" value="TreeGrafter"/>
</dbReference>
<dbReference type="EMBL" id="JARJCN010000015">
    <property type="protein sequence ID" value="KAJ7093829.1"/>
    <property type="molecule type" value="Genomic_DNA"/>
</dbReference>
<sequence>MTEFCSPFPLPSIPDDLTIPQFFLEGYTHPNSTVRKDPTDVWFIDDATGRQVTFGELRVRTDHLTLGLAASCDIKDGAVVLFFSPNHIDYVLAIWAFQRLGAIVATGNPMYTSEELVHLLRLSKATRIVTDARFLGPVHSALAATGLPSSAVILLDIAEMPAPSGIKTISELVSVGEQSQLAVPNQKLEPGGGKTKAALIFFSSGTSGKPKAVALSHYAVLANIIQLTAQHRDGTRPRALPQWAFLPGDVVTGLLPFFHVYGLIVNVYWTCFLGLILDVVPKFSLSTFLTSITKYRISHLILVPPHIVLMCKDPSVGSRDYGHVKSIFSGGASISVPLMTQATQLFPNASISQGYGMSEVIIAALPDPGDPEPDGGSCGKMLPGFVAKVLKADGSYGGPGEEGELVMTGPSVGMGYLGDQEGNKSTFVNGWVHSGDEVRFSEDGKLFIVDRLKELIKVRGFQVAPAELEDHLMAHPYVADVCVISILDDYSGELPLALVVPSAAAKTAIDDGKGSEIKAAIQKHVSDHKVKDKWLAGGVRFIEVVPKSPSGKLLRRILRDKVRSENGAVIA</sequence>
<evidence type="ECO:0000313" key="3">
    <source>
        <dbReference type="EMBL" id="KAJ7093829.1"/>
    </source>
</evidence>
<dbReference type="Gene3D" id="3.40.50.12780">
    <property type="entry name" value="N-terminal domain of ligase-like"/>
    <property type="match status" value="1"/>
</dbReference>
<accession>A0AAD6XT63</accession>
<keyword evidence="3" id="KW-0436">Ligase</keyword>
<dbReference type="SUPFAM" id="SSF56801">
    <property type="entry name" value="Acetyl-CoA synthetase-like"/>
    <property type="match status" value="1"/>
</dbReference>
<dbReference type="PANTHER" id="PTHR24096:SF422">
    <property type="entry name" value="BCDNA.GH02901"/>
    <property type="match status" value="1"/>
</dbReference>
<dbReference type="InterPro" id="IPR020845">
    <property type="entry name" value="AMP-binding_CS"/>
</dbReference>
<reference evidence="3" key="1">
    <citation type="submission" date="2023-03" db="EMBL/GenBank/DDBJ databases">
        <title>Massive genome expansion in bonnet fungi (Mycena s.s.) driven by repeated elements and novel gene families across ecological guilds.</title>
        <authorList>
            <consortium name="Lawrence Berkeley National Laboratory"/>
            <person name="Harder C.B."/>
            <person name="Miyauchi S."/>
            <person name="Viragh M."/>
            <person name="Kuo A."/>
            <person name="Thoen E."/>
            <person name="Andreopoulos B."/>
            <person name="Lu D."/>
            <person name="Skrede I."/>
            <person name="Drula E."/>
            <person name="Henrissat B."/>
            <person name="Morin E."/>
            <person name="Kohler A."/>
            <person name="Barry K."/>
            <person name="LaButti K."/>
            <person name="Morin E."/>
            <person name="Salamov A."/>
            <person name="Lipzen A."/>
            <person name="Mereny Z."/>
            <person name="Hegedus B."/>
            <person name="Baldrian P."/>
            <person name="Stursova M."/>
            <person name="Weitz H."/>
            <person name="Taylor A."/>
            <person name="Grigoriev I.V."/>
            <person name="Nagy L.G."/>
            <person name="Martin F."/>
            <person name="Kauserud H."/>
        </authorList>
    </citation>
    <scope>NUCLEOTIDE SEQUENCE</scope>
    <source>
        <strain evidence="3">CBHHK173m</strain>
    </source>
</reference>
<dbReference type="Gene3D" id="3.30.300.30">
    <property type="match status" value="1"/>
</dbReference>
<evidence type="ECO:0000259" key="2">
    <source>
        <dbReference type="Pfam" id="PF13193"/>
    </source>
</evidence>
<dbReference type="InterPro" id="IPR045851">
    <property type="entry name" value="AMP-bd_C_sf"/>
</dbReference>
<dbReference type="InterPro" id="IPR025110">
    <property type="entry name" value="AMP-bd_C"/>
</dbReference>
<feature type="domain" description="AMP-dependent synthetase/ligase" evidence="1">
    <location>
        <begin position="34"/>
        <end position="417"/>
    </location>
</feature>
<feature type="domain" description="AMP-binding enzyme C-terminal" evidence="2">
    <location>
        <begin position="467"/>
        <end position="552"/>
    </location>
</feature>
<dbReference type="Proteomes" id="UP001222325">
    <property type="component" value="Unassembled WGS sequence"/>
</dbReference>
<comment type="caution">
    <text evidence="3">The sequence shown here is derived from an EMBL/GenBank/DDBJ whole genome shotgun (WGS) entry which is preliminary data.</text>
</comment>
<dbReference type="AlphaFoldDB" id="A0AAD6XT63"/>
<protein>
    <submittedName>
        <fullName evidence="3">Phenylacetyl-CoA ligase</fullName>
    </submittedName>
</protein>
<evidence type="ECO:0000313" key="4">
    <source>
        <dbReference type="Proteomes" id="UP001222325"/>
    </source>
</evidence>